<dbReference type="Pfam" id="PF06996">
    <property type="entry name" value="T6SS_TssG"/>
    <property type="match status" value="1"/>
</dbReference>
<dbReference type="PANTHER" id="PTHR35564">
    <property type="match status" value="1"/>
</dbReference>
<evidence type="ECO:0000313" key="2">
    <source>
        <dbReference type="EMBL" id="MBS0123559.1"/>
    </source>
</evidence>
<keyword evidence="3" id="KW-1185">Reference proteome</keyword>
<reference evidence="2" key="1">
    <citation type="submission" date="2021-04" db="EMBL/GenBank/DDBJ databases">
        <authorList>
            <person name="Yoon J."/>
        </authorList>
    </citation>
    <scope>NUCLEOTIDE SEQUENCE</scope>
    <source>
        <strain evidence="2">KMU-90</strain>
    </source>
</reference>
<dbReference type="InterPro" id="IPR010732">
    <property type="entry name" value="T6SS_TssG-like"/>
</dbReference>
<feature type="region of interest" description="Disordered" evidence="1">
    <location>
        <begin position="1"/>
        <end position="48"/>
    </location>
</feature>
<dbReference type="Proteomes" id="UP000681356">
    <property type="component" value="Unassembled WGS sequence"/>
</dbReference>
<evidence type="ECO:0000256" key="1">
    <source>
        <dbReference type="SAM" id="MobiDB-lite"/>
    </source>
</evidence>
<evidence type="ECO:0000313" key="3">
    <source>
        <dbReference type="Proteomes" id="UP000681356"/>
    </source>
</evidence>
<sequence length="469" mass="51925">MSGDDDMIWPGEAPAPEDDDKTVILPMPVLPDPPVAPTSGTPEDEGPEDPLFLHGFAGLLRQAARHMGDGPLHPATLARLATDTASLHRYPERALPTPDLRALYESLIADTDDLAEPIYVPPLPEKTPDREAQERAARGIGLFALLRHYERHAGDKPRIGRNLRLRDALVALGQDPFLMTPAGDLARFDPGAAPPMVRAQVLGFFGPFGALPLNWSEEIARWFRNGDEAFTAFADIFTARFQELFFRTWSDAHAITQFDHPTDDRFRTYLLSVMGNGTAAMRDRDGLPDTLRAGMAGLAAGAVKSPVRLQQMLSRHFRGKAQVDIEEMVPSWLEFESDAQNRLGMRSATLGRDMFLGARVRSVSERIRLHLHVARIEDYFNFLPGKPDHEHLRAIVFWYLGLAFEVELVLWLPRPQISPAVLGKTAQLGWMACIAPQPGNPDHLVRATAFVLKPPPPDDGEGAAFDRAA</sequence>
<dbReference type="AlphaFoldDB" id="A0A8J8B7B9"/>
<proteinExistence type="predicted"/>
<protein>
    <submittedName>
        <fullName evidence="2">Type VI secretion system baseplate subunit TssG</fullName>
    </submittedName>
</protein>
<organism evidence="2 3">
    <name type="scientific">Thetidibacter halocola</name>
    <dbReference type="NCBI Taxonomy" id="2827239"/>
    <lineage>
        <taxon>Bacteria</taxon>
        <taxon>Pseudomonadati</taxon>
        <taxon>Pseudomonadota</taxon>
        <taxon>Alphaproteobacteria</taxon>
        <taxon>Rhodobacterales</taxon>
        <taxon>Roseobacteraceae</taxon>
        <taxon>Thetidibacter</taxon>
    </lineage>
</organism>
<dbReference type="PANTHER" id="PTHR35564:SF4">
    <property type="entry name" value="CYTOPLASMIC PROTEIN"/>
    <property type="match status" value="1"/>
</dbReference>
<dbReference type="NCBIfam" id="TIGR03347">
    <property type="entry name" value="VI_chp_1"/>
    <property type="match status" value="1"/>
</dbReference>
<accession>A0A8J8B7B9</accession>
<comment type="caution">
    <text evidence="2">The sequence shown here is derived from an EMBL/GenBank/DDBJ whole genome shotgun (WGS) entry which is preliminary data.</text>
</comment>
<dbReference type="EMBL" id="JAGTUU010000002">
    <property type="protein sequence ID" value="MBS0123559.1"/>
    <property type="molecule type" value="Genomic_DNA"/>
</dbReference>
<gene>
    <name evidence="2" type="primary">tssG</name>
    <name evidence="2" type="ORF">KB874_05380</name>
</gene>
<name>A0A8J8B7B9_9RHOB</name>
<dbReference type="RefSeq" id="WP_212535532.1">
    <property type="nucleotide sequence ID" value="NZ_JAGTUU010000002.1"/>
</dbReference>